<dbReference type="Proteomes" id="UP000054097">
    <property type="component" value="Unassembled WGS sequence"/>
</dbReference>
<reference evidence="3" key="2">
    <citation type="submission" date="2015-01" db="EMBL/GenBank/DDBJ databases">
        <title>Evolutionary Origins and Diversification of the Mycorrhizal Mutualists.</title>
        <authorList>
            <consortium name="DOE Joint Genome Institute"/>
            <consortium name="Mycorrhizal Genomics Consortium"/>
            <person name="Kohler A."/>
            <person name="Kuo A."/>
            <person name="Nagy L.G."/>
            <person name="Floudas D."/>
            <person name="Copeland A."/>
            <person name="Barry K.W."/>
            <person name="Cichocki N."/>
            <person name="Veneault-Fourrey C."/>
            <person name="LaButti K."/>
            <person name="Lindquist E.A."/>
            <person name="Lipzen A."/>
            <person name="Lundell T."/>
            <person name="Morin E."/>
            <person name="Murat C."/>
            <person name="Riley R."/>
            <person name="Ohm R."/>
            <person name="Sun H."/>
            <person name="Tunlid A."/>
            <person name="Henrissat B."/>
            <person name="Grigoriev I.V."/>
            <person name="Hibbett D.S."/>
            <person name="Martin F."/>
        </authorList>
    </citation>
    <scope>NUCLEOTIDE SEQUENCE [LARGE SCALE GENOMIC DNA]</scope>
    <source>
        <strain evidence="3">MAFF 305830</strain>
    </source>
</reference>
<gene>
    <name evidence="2" type="ORF">M408DRAFT_327279</name>
</gene>
<dbReference type="Pfam" id="PF13521">
    <property type="entry name" value="AAA_28"/>
    <property type="match status" value="1"/>
</dbReference>
<accession>A0A0C3BIC5</accession>
<feature type="domain" description="NadR/Ttd14 AAA" evidence="1">
    <location>
        <begin position="7"/>
        <end position="201"/>
    </location>
</feature>
<evidence type="ECO:0000259" key="1">
    <source>
        <dbReference type="Pfam" id="PF13521"/>
    </source>
</evidence>
<reference evidence="2 3" key="1">
    <citation type="submission" date="2014-04" db="EMBL/GenBank/DDBJ databases">
        <authorList>
            <consortium name="DOE Joint Genome Institute"/>
            <person name="Kuo A."/>
            <person name="Zuccaro A."/>
            <person name="Kohler A."/>
            <person name="Nagy L.G."/>
            <person name="Floudas D."/>
            <person name="Copeland A."/>
            <person name="Barry K.W."/>
            <person name="Cichocki N."/>
            <person name="Veneault-Fourrey C."/>
            <person name="LaButti K."/>
            <person name="Lindquist E.A."/>
            <person name="Lipzen A."/>
            <person name="Lundell T."/>
            <person name="Morin E."/>
            <person name="Murat C."/>
            <person name="Sun H."/>
            <person name="Tunlid A."/>
            <person name="Henrissat B."/>
            <person name="Grigoriev I.V."/>
            <person name="Hibbett D.S."/>
            <person name="Martin F."/>
            <person name="Nordberg H.P."/>
            <person name="Cantor M.N."/>
            <person name="Hua S.X."/>
        </authorList>
    </citation>
    <scope>NUCLEOTIDE SEQUENCE [LARGE SCALE GENOMIC DNA]</scope>
    <source>
        <strain evidence="2 3">MAFF 305830</strain>
    </source>
</reference>
<protein>
    <recommendedName>
        <fullName evidence="1">NadR/Ttd14 AAA domain-containing protein</fullName>
    </recommendedName>
</protein>
<dbReference type="InterPro" id="IPR038727">
    <property type="entry name" value="NadR/Ttd14_AAA_dom"/>
</dbReference>
<name>A0A0C3BIC5_SERVB</name>
<dbReference type="InterPro" id="IPR027417">
    <property type="entry name" value="P-loop_NTPase"/>
</dbReference>
<dbReference type="Gene3D" id="3.40.50.300">
    <property type="entry name" value="P-loop containing nucleotide triphosphate hydrolases"/>
    <property type="match status" value="1"/>
</dbReference>
<dbReference type="OrthoDB" id="6118920at2759"/>
<dbReference type="EMBL" id="KN824281">
    <property type="protein sequence ID" value="KIM31879.1"/>
    <property type="molecule type" value="Genomic_DNA"/>
</dbReference>
<keyword evidence="3" id="KW-1185">Reference proteome</keyword>
<dbReference type="AlphaFoldDB" id="A0A0C3BIC5"/>
<evidence type="ECO:0000313" key="2">
    <source>
        <dbReference type="EMBL" id="KIM31879.1"/>
    </source>
</evidence>
<organism evidence="2 3">
    <name type="scientific">Serendipita vermifera MAFF 305830</name>
    <dbReference type="NCBI Taxonomy" id="933852"/>
    <lineage>
        <taxon>Eukaryota</taxon>
        <taxon>Fungi</taxon>
        <taxon>Dikarya</taxon>
        <taxon>Basidiomycota</taxon>
        <taxon>Agaricomycotina</taxon>
        <taxon>Agaricomycetes</taxon>
        <taxon>Sebacinales</taxon>
        <taxon>Serendipitaceae</taxon>
        <taxon>Serendipita</taxon>
    </lineage>
</organism>
<evidence type="ECO:0000313" key="3">
    <source>
        <dbReference type="Proteomes" id="UP000054097"/>
    </source>
</evidence>
<sequence length="223" mass="24469">MVQVTAIFVTGASSTGKTTLCLALEKRLKAAGIPVFHVSEVARTVMKEQGFNRELVATLAMQRAILRAQIEAETVSLQKIARLFDSFGPGVEGTPATVVLLCDRCAIDPVVYATMKLDAGLVSSLTSEQPFRDAVARYGGLSPTAYQSSQPVILRPIVVLVTGVKEWQGHDDGVRNLDDPFEVTEYFRQTLEKWNIGYEEIGENIKNIDRRVDWVLDIAGLNG</sequence>
<proteinExistence type="predicted"/>
<dbReference type="HOGENOM" id="CLU_087993_0_0_1"/>
<dbReference type="SUPFAM" id="SSF52540">
    <property type="entry name" value="P-loop containing nucleoside triphosphate hydrolases"/>
    <property type="match status" value="1"/>
</dbReference>